<evidence type="ECO:0000256" key="4">
    <source>
        <dbReference type="PROSITE-ProRule" id="PRU00335"/>
    </source>
</evidence>
<evidence type="ECO:0000256" key="3">
    <source>
        <dbReference type="ARBA" id="ARBA00023163"/>
    </source>
</evidence>
<dbReference type="EMBL" id="BAABLP010000005">
    <property type="protein sequence ID" value="GAA4751401.1"/>
    <property type="molecule type" value="Genomic_DNA"/>
</dbReference>
<comment type="caution">
    <text evidence="6">The sequence shown here is derived from an EMBL/GenBank/DDBJ whole genome shotgun (WGS) entry which is preliminary data.</text>
</comment>
<proteinExistence type="predicted"/>
<keyword evidence="3" id="KW-0804">Transcription</keyword>
<dbReference type="PROSITE" id="PS50977">
    <property type="entry name" value="HTH_TETR_2"/>
    <property type="match status" value="1"/>
</dbReference>
<evidence type="ECO:0000256" key="1">
    <source>
        <dbReference type="ARBA" id="ARBA00023015"/>
    </source>
</evidence>
<name>A0ABP8ZAJ2_9MICO</name>
<feature type="DNA-binding region" description="H-T-H motif" evidence="4">
    <location>
        <begin position="37"/>
        <end position="56"/>
    </location>
</feature>
<evidence type="ECO:0000256" key="2">
    <source>
        <dbReference type="ARBA" id="ARBA00023125"/>
    </source>
</evidence>
<protein>
    <recommendedName>
        <fullName evidence="5">HTH tetR-type domain-containing protein</fullName>
    </recommendedName>
</protein>
<dbReference type="PANTHER" id="PTHR30055">
    <property type="entry name" value="HTH-TYPE TRANSCRIPTIONAL REGULATOR RUTR"/>
    <property type="match status" value="1"/>
</dbReference>
<dbReference type="Proteomes" id="UP001500121">
    <property type="component" value="Unassembled WGS sequence"/>
</dbReference>
<dbReference type="RefSeq" id="WP_345481574.1">
    <property type="nucleotide sequence ID" value="NZ_BAABLP010000005.1"/>
</dbReference>
<feature type="domain" description="HTH tetR-type" evidence="5">
    <location>
        <begin position="14"/>
        <end position="74"/>
    </location>
</feature>
<accession>A0ABP8ZAJ2</accession>
<evidence type="ECO:0000259" key="5">
    <source>
        <dbReference type="PROSITE" id="PS50977"/>
    </source>
</evidence>
<keyword evidence="1" id="KW-0805">Transcription regulation</keyword>
<dbReference type="InterPro" id="IPR001647">
    <property type="entry name" value="HTH_TetR"/>
</dbReference>
<keyword evidence="2 4" id="KW-0238">DNA-binding</keyword>
<dbReference type="Pfam" id="PF00440">
    <property type="entry name" value="TetR_N"/>
    <property type="match status" value="1"/>
</dbReference>
<dbReference type="SUPFAM" id="SSF46689">
    <property type="entry name" value="Homeodomain-like"/>
    <property type="match status" value="1"/>
</dbReference>
<dbReference type="PRINTS" id="PR00455">
    <property type="entry name" value="HTHTETR"/>
</dbReference>
<organism evidence="6 7">
    <name type="scientific">Amnibacterium soli</name>
    <dbReference type="NCBI Taxonomy" id="1282736"/>
    <lineage>
        <taxon>Bacteria</taxon>
        <taxon>Bacillati</taxon>
        <taxon>Actinomycetota</taxon>
        <taxon>Actinomycetes</taxon>
        <taxon>Micrococcales</taxon>
        <taxon>Microbacteriaceae</taxon>
        <taxon>Amnibacterium</taxon>
    </lineage>
</organism>
<dbReference type="Gene3D" id="1.10.357.10">
    <property type="entry name" value="Tetracycline Repressor, domain 2"/>
    <property type="match status" value="1"/>
</dbReference>
<keyword evidence="7" id="KW-1185">Reference proteome</keyword>
<evidence type="ECO:0000313" key="6">
    <source>
        <dbReference type="EMBL" id="GAA4751401.1"/>
    </source>
</evidence>
<dbReference type="InterPro" id="IPR009057">
    <property type="entry name" value="Homeodomain-like_sf"/>
</dbReference>
<sequence length="212" mass="22923">MSLATRDRRSELRARTRASILDSARALIAERSGPRFSVDELAERADVARRTVFNHFASVDDVLLAVCAETLAVVVDDFLDSVSRMRESDGSRASMFDELAAVMHASDLPTAIATMVQVTGGPAAADAHAADLAAAAFSRVEARLLLEVGRRHPAADPLDVELLVGSLMHGTSVIAKHWIARTAGRVDDASRAEWERLLSHLVHSLRSGYLLT</sequence>
<dbReference type="InterPro" id="IPR050109">
    <property type="entry name" value="HTH-type_TetR-like_transc_reg"/>
</dbReference>
<dbReference type="PANTHER" id="PTHR30055:SF234">
    <property type="entry name" value="HTH-TYPE TRANSCRIPTIONAL REGULATOR BETI"/>
    <property type="match status" value="1"/>
</dbReference>
<evidence type="ECO:0000313" key="7">
    <source>
        <dbReference type="Proteomes" id="UP001500121"/>
    </source>
</evidence>
<reference evidence="7" key="1">
    <citation type="journal article" date="2019" name="Int. J. Syst. Evol. Microbiol.">
        <title>The Global Catalogue of Microorganisms (GCM) 10K type strain sequencing project: providing services to taxonomists for standard genome sequencing and annotation.</title>
        <authorList>
            <consortium name="The Broad Institute Genomics Platform"/>
            <consortium name="The Broad Institute Genome Sequencing Center for Infectious Disease"/>
            <person name="Wu L."/>
            <person name="Ma J."/>
        </authorList>
    </citation>
    <scope>NUCLEOTIDE SEQUENCE [LARGE SCALE GENOMIC DNA]</scope>
    <source>
        <strain evidence="7">JCM 19015</strain>
    </source>
</reference>
<gene>
    <name evidence="6" type="ORF">GCM10025783_24940</name>
</gene>